<dbReference type="EMBL" id="JAJTJA010000010">
    <property type="protein sequence ID" value="KAH8692798.1"/>
    <property type="molecule type" value="Genomic_DNA"/>
</dbReference>
<dbReference type="RefSeq" id="XP_046068671.1">
    <property type="nucleotide sequence ID" value="XM_046220856.1"/>
</dbReference>
<dbReference type="Proteomes" id="UP001201262">
    <property type="component" value="Unassembled WGS sequence"/>
</dbReference>
<sequence>MANKEQSVPLLSNTDDHASIDSDSATLIYTPSISDDLEALPEYNDDPHQPPSATDPIKKDYLPKDSPNVYVFDIDRSHESDKCSRRRCFGRSRRCHAAEPQTRKQRIRRRVFIFLKITFLLGLISFFVARKCMHSKWAQNHPSVMFECPINEHNEHYTPESTNREIIRETGSRSIWGRYPLYDLLELRTTSGSIAINVDPQPADPENPNKPARLVLETESGTVAVRFSHPHLDRFLARDAEDAGLTIGDYLDQARNCAEAQKRRNGGYYEHENPAVEAAQYRPYEIEIHTKTGTVSAQLIFSSSAVIESESGTISATLLPIVSSEGVSDPTLVTRTGSGSQSLVLGNAYVVGTSEEGDGYSMITASGHASSSHSSDSGSIYVKYPGSWAGTVEAEAHGGTICLDGEGLEVSKDGQGHASGVRYPDEDDEKPEWWGSRGDMDVSLEARGSGSINFFVSHTHSA</sequence>
<keyword evidence="2" id="KW-1133">Transmembrane helix</keyword>
<evidence type="ECO:0000313" key="4">
    <source>
        <dbReference type="Proteomes" id="UP001201262"/>
    </source>
</evidence>
<gene>
    <name evidence="3" type="ORF">BGW36DRAFT_430544</name>
</gene>
<comment type="caution">
    <text evidence="3">The sequence shown here is derived from an EMBL/GenBank/DDBJ whole genome shotgun (WGS) entry which is preliminary data.</text>
</comment>
<reference evidence="3" key="1">
    <citation type="submission" date="2021-12" db="EMBL/GenBank/DDBJ databases">
        <title>Convergent genome expansion in fungi linked to evolution of root-endophyte symbiosis.</title>
        <authorList>
            <consortium name="DOE Joint Genome Institute"/>
            <person name="Ke Y.-H."/>
            <person name="Bonito G."/>
            <person name="Liao H.-L."/>
            <person name="Looney B."/>
            <person name="Rojas-Flechas A."/>
            <person name="Nash J."/>
            <person name="Hameed K."/>
            <person name="Schadt C."/>
            <person name="Martin F."/>
            <person name="Crous P.W."/>
            <person name="Miettinen O."/>
            <person name="Magnuson J.K."/>
            <person name="Labbe J."/>
            <person name="Jacobson D."/>
            <person name="Doktycz M.J."/>
            <person name="Veneault-Fourrey C."/>
            <person name="Kuo A."/>
            <person name="Mondo S."/>
            <person name="Calhoun S."/>
            <person name="Riley R."/>
            <person name="Ohm R."/>
            <person name="LaButti K."/>
            <person name="Andreopoulos B."/>
            <person name="Pangilinan J."/>
            <person name="Nolan M."/>
            <person name="Tritt A."/>
            <person name="Clum A."/>
            <person name="Lipzen A."/>
            <person name="Daum C."/>
            <person name="Barry K."/>
            <person name="Grigoriev I.V."/>
            <person name="Vilgalys R."/>
        </authorList>
    </citation>
    <scope>NUCLEOTIDE SEQUENCE</scope>
    <source>
        <strain evidence="3">PMI_201</strain>
    </source>
</reference>
<keyword evidence="2" id="KW-0472">Membrane</keyword>
<dbReference type="GeneID" id="70251143"/>
<organism evidence="3 4">
    <name type="scientific">Talaromyces proteolyticus</name>
    <dbReference type="NCBI Taxonomy" id="1131652"/>
    <lineage>
        <taxon>Eukaryota</taxon>
        <taxon>Fungi</taxon>
        <taxon>Dikarya</taxon>
        <taxon>Ascomycota</taxon>
        <taxon>Pezizomycotina</taxon>
        <taxon>Eurotiomycetes</taxon>
        <taxon>Eurotiomycetidae</taxon>
        <taxon>Eurotiales</taxon>
        <taxon>Trichocomaceae</taxon>
        <taxon>Talaromyces</taxon>
        <taxon>Talaromyces sect. Bacilispori</taxon>
    </lineage>
</organism>
<proteinExistence type="predicted"/>
<feature type="region of interest" description="Disordered" evidence="1">
    <location>
        <begin position="37"/>
        <end position="61"/>
    </location>
</feature>
<evidence type="ECO:0000256" key="1">
    <source>
        <dbReference type="SAM" id="MobiDB-lite"/>
    </source>
</evidence>
<name>A0AAD4KI60_9EURO</name>
<keyword evidence="4" id="KW-1185">Reference proteome</keyword>
<evidence type="ECO:0000256" key="2">
    <source>
        <dbReference type="SAM" id="Phobius"/>
    </source>
</evidence>
<dbReference type="AlphaFoldDB" id="A0AAD4KI60"/>
<evidence type="ECO:0000313" key="3">
    <source>
        <dbReference type="EMBL" id="KAH8692798.1"/>
    </source>
</evidence>
<feature type="transmembrane region" description="Helical" evidence="2">
    <location>
        <begin position="111"/>
        <end position="129"/>
    </location>
</feature>
<keyword evidence="2" id="KW-0812">Transmembrane</keyword>
<accession>A0AAD4KI60</accession>
<protein>
    <submittedName>
        <fullName evidence="3">Uncharacterized protein</fullName>
    </submittedName>
</protein>